<dbReference type="Pfam" id="PF17973">
    <property type="entry name" value="bMG10"/>
    <property type="match status" value="1"/>
</dbReference>
<feature type="signal peptide" evidence="2">
    <location>
        <begin position="1"/>
        <end position="27"/>
    </location>
</feature>
<keyword evidence="6" id="KW-1185">Reference proteome</keyword>
<dbReference type="EMBL" id="FR823392">
    <property type="protein sequence ID" value="CBZ55597.1"/>
    <property type="molecule type" value="Genomic_DNA"/>
</dbReference>
<reference evidence="4" key="2">
    <citation type="submission" date="2011-03" db="EMBL/GenBank/DDBJ databases">
        <title>Comparative genomics and transcriptomics of Neospora caninum and Toxoplasma gondii.</title>
        <authorList>
            <person name="Reid A.J."/>
            <person name="Sohal A."/>
            <person name="Harris D."/>
            <person name="Quail M."/>
            <person name="Sanders M."/>
            <person name="Berriman M."/>
            <person name="Wastling J.M."/>
            <person name="Pain A."/>
        </authorList>
    </citation>
    <scope>NUCLEOTIDE SEQUENCE</scope>
    <source>
        <strain evidence="4">Liverpool</strain>
    </source>
</reference>
<organism evidence="4 6">
    <name type="scientific">Neospora caninum (strain Liverpool)</name>
    <dbReference type="NCBI Taxonomy" id="572307"/>
    <lineage>
        <taxon>Eukaryota</taxon>
        <taxon>Sar</taxon>
        <taxon>Alveolata</taxon>
        <taxon>Apicomplexa</taxon>
        <taxon>Conoidasida</taxon>
        <taxon>Coccidia</taxon>
        <taxon>Eucoccidiorida</taxon>
        <taxon>Eimeriorina</taxon>
        <taxon>Sarcocystidae</taxon>
        <taxon>Neospora</taxon>
    </lineage>
</organism>
<dbReference type="InterPro" id="IPR041246">
    <property type="entry name" value="Bact_MG10"/>
</dbReference>
<reference evidence="6" key="3">
    <citation type="journal article" date="2012" name="PLoS Pathog.">
        <title>Comparative genomics of the apicomplexan parasites Toxoplasma gondii and Neospora caninum: Coccidia differing in host range and transmission strategy.</title>
        <authorList>
            <person name="Reid A.J."/>
            <person name="Vermont S.J."/>
            <person name="Cotton J.A."/>
            <person name="Harris D."/>
            <person name="Hill-Cawthorne G.A."/>
            <person name="Konen-Waisman S."/>
            <person name="Latham S.M."/>
            <person name="Mourier T."/>
            <person name="Norton R."/>
            <person name="Quail M.A."/>
            <person name="Sanders M."/>
            <person name="Shanmugam D."/>
            <person name="Sohal A."/>
            <person name="Wasmuth J.D."/>
            <person name="Brunk B."/>
            <person name="Grigg M.E."/>
            <person name="Howard J.C."/>
            <person name="Parkinson J."/>
            <person name="Roos D.S."/>
            <person name="Trees A.J."/>
            <person name="Berriman M."/>
            <person name="Pain A."/>
            <person name="Wastling J.M."/>
        </authorList>
    </citation>
    <scope>NUCLEOTIDE SEQUENCE [LARGE SCALE GENOMIC DNA]</scope>
    <source>
        <strain evidence="6">Liverpool</strain>
    </source>
</reference>
<feature type="chain" id="PRO_5007655246" description="Bacterial alpha-2-macroglobulin MG10 domain-containing protein" evidence="2">
    <location>
        <begin position="28"/>
        <end position="2981"/>
    </location>
</feature>
<evidence type="ECO:0000256" key="1">
    <source>
        <dbReference type="SAM" id="MobiDB-lite"/>
    </source>
</evidence>
<evidence type="ECO:0000313" key="6">
    <source>
        <dbReference type="Proteomes" id="UP000007494"/>
    </source>
</evidence>
<dbReference type="Gene3D" id="2.60.40.3710">
    <property type="match status" value="1"/>
</dbReference>
<feature type="region of interest" description="Disordered" evidence="1">
    <location>
        <begin position="181"/>
        <end position="228"/>
    </location>
</feature>
<sequence>MARDRWAVTGLWFVALLLLAFVDRNACSSDAQSSASPAPRSASVSFPVEGSPVSRVSAPGEDAVSAASFEPPFRLVAIAPPSDKSGPVPVLRGKQPVAAVFSVPVIPLGASLFRGDASSDSHVPAFHIFTNSAAQTVKGRGGWVTTSVYRFDPEDAWPADLTVRVHLNRFLRSASGQRLAEDCDGAGTRGAGALDGRNEAENGADRKGQANEAHGRGEDPALSSTKSADGPSCIFRLRTETLRVSVASVTSDLASAVTDKQWKPILANSSDPLASLFEVPGDGRVTVKMNSPVALSALRKMSLSDRLLAVGREERNGEFSFVPFDVRACSENGAKDAFASRDSSEDSEEATRWSDDSGEDDQDNAGGNRQSDEVMCVELSFSERPLQTRAIYELFVKKGTNYSRFSGPLGSSSVSASPPASPARHFAFFRSVRVSPAFIDPALYAAVSGSRRAKGKGSFTGPRPFRLVGSQRPLNSVSYRRVALVLPHGLSGPVGEQAGVKTEEPRASSSRSPSRLASANSATDLHEQAEKLVRRMKLVHLATGHELSIRPVLEKKVHLILWCDELLPGETYKLSVVGNADAASENLFDGFGLPLESSEIEFSMSRLRPNLEFLRCQETVWVLNDRGAEATRDKGLPLALMTIAHDKREEGERRKITWGDIDAATLDAEPFGACVRSGDAKCVARMLPMWSHAAGPMTRHPAHELVSFDGASGAAAANSSPLLSTGAFATIVAPHLSGFSPHALYLVSAHTQHFGSTSVSSDRHLVGALSLSVFHSVHVEQATNSLVVSFQVLSLKTAQPLADATIRVFASYVGYGREPALLACAPNASDGEDASGARSNAGAQECTFVQTDAKGFAAWQSSEAIVEGAELFATVVAPLSDGSTRSKRESEELPAVFVTERLSWPWELHRNQLLGAGMARSGSHPSVLVGYDRRFFVSSNSLRFFVLADRTSFRPGDKVFLHGLVSLVNSSLCGFDGACFLHQALRLDAPEKLRVLIGAQWNLEAASHYEGREVRAAHGMEAGRMGSGLAHSCSVRVVALNHFGAFEASLDIPLDAELGTSTFLEFRIFKDGDVDEKALLAESVCPDTWYQLADANNLKRLDPAEGFSILVEDPRPPSLLVSPLDLPAVVNPASSFAVSGIVKTYGGLPVQGHRVEIRFAFQPTLGEQTLRKGVARLRRALGREAQVAGPASDFSTFRVSSKQDDVKVVTAGEVSSRDTVKLHAEVRTDAAGQFALPLFLEKLTVSPATSVPLDLEHAPTFPLLWGEGTEISVSVRVVGLTGDVLPPQTASVIVASSDFFLGEHLSLSVRPVLPGVPFAVSAVSKPYPGVKAGASLPRGSSLEVAVLRVDPANPLGRSWEAQADNWTSWHTDQGLAPCQPSLFSAARDWDAVRSADARESAQAHDGDQEELDAMEAFTDGSVDLWEFVEKQRSRFSVVKSCQGHGGRLTCPVTLPLDAAQYVFLTTFRLPDGRSVRNCEYFLPTAGNLLTRALKPDLRLDSPEVTPGQRVSLVLPAVFRPGSAIRPRLVAEAERGGRGGATPPLYGSLSVWWGTRSNTRLFFPVPLDSLKDELRIPIGRVPEDCPSSCLLRVVFVPPLSETPLPISQVDTSTNALLPRTERFPLETEAGAKFGPFVVDETFTVAVRAAASPFAIPDSTVSFSLDGKAPADGEASLRPGKKATLRLSLSTNAEQKAGLASLFSKLSSRKQVRAYALVALVDKRYFDLGPMGLPKIEEELRQTVMQQDARHSVSSSFAEATAPATYLYLFGFMKALKERDPWITDLHWPSAGALAGAKELTSPWQPWSKTLRSVLLRKRSTLTGSFSAFPRGENFVDGAVFADMTVEAAAAPMLGLAAAPRMAKATFAGRQAAVEQDAGAGVASSASPAVASTKLLLSDTPVILWKTVELTEDTRGDLTGHVSVRVPDDSNTYLFRSQVVVAVEEKEGTAVSFFRRLWNRRVPASPLSRVFYGQFEKEVSVKKRLKMTPFRPKLLRKGDVANVGVILQVDESLVAEGGEAIVYTWFPERGETMETGHRQRVQLTNTALPVTVRVDTDEQSVITNHKLLQVHCFAHLAVNSSVSHGLAFFVPVTPIAPRLSLSSIWAIVAPRTLGRARDPSEAADEAQNSVVAVEGVELPLPVMEGVGGLSASVGVGYGAVLLEKIRTFLSAEVCPFVPAKQAFDDLLWDTNSKGRETVTGSKAVFCTCCREAFPASPVPFFERTSPSLSSLLLAILARQLVTAMKLQVRGELEASAVFAETKLSEYVPPDAGVFRRTGFLSRPYAEYTALAIREHPLDVDLNLLVLLVAKRHASAAVLPYVASVKQTILAFLRESESRFLASFDAVPSPGEVWPQPAPLAASEPGQAVPDSSLAHASASVGHVAQSPQKPIDFSRFLAYVGRGLVARVRYVFGPAATFNLEHPEAEEALSFSSLLRGVLSVDGERGADEKEPTNELQVSPHLLWALVIGLENRDQASAPYLLALANAVLKKSVSLLRFLPNSGAYLSGFGSATAASDAQHAMLLQTASFVLSATPAGRSASAVLLSLEPEFSAFTSFAQLPPEDIIHIFSKVVLYLARGGKRGQLGPRRMVPWTGCLFRSPWEDLLVMDAFSSWHAATQSDRADLAVSVHLGTGEREAGPVGQRATPWLLLLHGHLNLRKHTAILETKLAWSELEASKLLGGKLSFVSCRARERREAAPPESHEGERTWEGKVRVNVKGQGVAVVAIGMDFIPDRPRMLPTFMGALLQKEFLVFDSATETCGNTPVASAVRGSRVCVALRITVKDEVRDVTIRDLLPAGLELSSRDPSMSPLAAVEDVSSSCTRPPHRGFLPGRGRGSGYSSFSSFWFFPRCEPRLLGNAVEWRCPFLAPGTHTLRVVAIATVSGFFAVPMATVEVGVDLGTDMLSRRQPGGKVTLLGASGAAKRAFVVLEEDERQLATNEAALFKEAGFAPPPAWLLGSAPKGCGVCPAGTVCSPALGKCVS</sequence>
<reference evidence="4" key="1">
    <citation type="submission" date="2011-02" db="EMBL/GenBank/DDBJ databases">
        <authorList>
            <person name="Aslett M."/>
        </authorList>
    </citation>
    <scope>NUCLEOTIDE SEQUENCE</scope>
    <source>
        <strain evidence="4">Liverpool</strain>
    </source>
</reference>
<protein>
    <recommendedName>
        <fullName evidence="3">Bacterial alpha-2-macroglobulin MG10 domain-containing protein</fullName>
    </recommendedName>
</protein>
<keyword evidence="2" id="KW-0732">Signal</keyword>
<evidence type="ECO:0000313" key="4">
    <source>
        <dbReference type="EMBL" id="CBZ55597.1"/>
    </source>
</evidence>
<dbReference type="EMBL" id="LN714486">
    <property type="protein sequence ID" value="CEL70339.1"/>
    <property type="molecule type" value="Genomic_DNA"/>
</dbReference>
<feature type="compositionally biased region" description="Low complexity" evidence="1">
    <location>
        <begin position="507"/>
        <end position="522"/>
    </location>
</feature>
<dbReference type="OMA" id="PRCEPRL"/>
<dbReference type="RefSeq" id="XP_003885625.1">
    <property type="nucleotide sequence ID" value="XM_003885576.1"/>
</dbReference>
<evidence type="ECO:0000259" key="3">
    <source>
        <dbReference type="Pfam" id="PF17973"/>
    </source>
</evidence>
<reference evidence="5" key="4">
    <citation type="journal article" date="2015" name="PLoS ONE">
        <title>Comprehensive Evaluation of Toxoplasma gondii VEG and Neospora caninum LIV Genomes with Tachyzoite Stage Transcriptome and Proteome Defines Novel Transcript Features.</title>
        <authorList>
            <person name="Ramaprasad A."/>
            <person name="Mourier T."/>
            <person name="Naeem R."/>
            <person name="Malas T.B."/>
            <person name="Moussa E."/>
            <person name="Panigrahi A."/>
            <person name="Vermont S.J."/>
            <person name="Otto T.D."/>
            <person name="Wastling J."/>
            <person name="Pain A."/>
        </authorList>
    </citation>
    <scope>NUCLEOTIDE SEQUENCE</scope>
    <source>
        <strain evidence="5">Liverpool</strain>
    </source>
</reference>
<dbReference type="VEuPathDB" id="ToxoDB:NCLIV_060220"/>
<gene>
    <name evidence="5" type="ORF">BN1204_060220</name>
    <name evidence="4" type="ORF">NCLIV_060220</name>
</gene>
<dbReference type="eggNOG" id="ENOG502S0ZT">
    <property type="taxonomic scope" value="Eukaryota"/>
</dbReference>
<evidence type="ECO:0000313" key="5">
    <source>
        <dbReference type="EMBL" id="CEL70339.1"/>
    </source>
</evidence>
<dbReference type="Proteomes" id="UP000007494">
    <property type="component" value="Chromosome XI"/>
</dbReference>
<accession>F0VPF1</accession>
<feature type="domain" description="Bacterial alpha-2-macroglobulin MG10" evidence="3">
    <location>
        <begin position="2763"/>
        <end position="2893"/>
    </location>
</feature>
<dbReference type="OrthoDB" id="543368at2759"/>
<feature type="region of interest" description="Disordered" evidence="1">
    <location>
        <begin position="494"/>
        <end position="522"/>
    </location>
</feature>
<proteinExistence type="predicted"/>
<feature type="region of interest" description="Disordered" evidence="1">
    <location>
        <begin position="336"/>
        <end position="371"/>
    </location>
</feature>
<evidence type="ECO:0000256" key="2">
    <source>
        <dbReference type="SAM" id="SignalP"/>
    </source>
</evidence>
<feature type="compositionally biased region" description="Basic and acidic residues" evidence="1">
    <location>
        <begin position="338"/>
        <end position="355"/>
    </location>
</feature>
<name>F0VPF1_NEOCL</name>
<dbReference type="GeneID" id="13441010"/>
<dbReference type="InParanoid" id="F0VPF1"/>
<feature type="compositionally biased region" description="Basic and acidic residues" evidence="1">
    <location>
        <begin position="196"/>
        <end position="219"/>
    </location>
</feature>